<evidence type="ECO:0000313" key="2">
    <source>
        <dbReference type="EMBL" id="EGG11346.1"/>
    </source>
</evidence>
<keyword evidence="3" id="KW-1185">Reference proteome</keyword>
<dbReference type="InParanoid" id="F4R7N2"/>
<dbReference type="KEGG" id="mlr:MELLADRAFT_102242"/>
<feature type="region of interest" description="Disordered" evidence="1">
    <location>
        <begin position="1"/>
        <end position="61"/>
    </location>
</feature>
<dbReference type="eggNOG" id="ENOG502SD2F">
    <property type="taxonomic scope" value="Eukaryota"/>
</dbReference>
<evidence type="ECO:0000256" key="1">
    <source>
        <dbReference type="SAM" id="MobiDB-lite"/>
    </source>
</evidence>
<accession>F4R7N2</accession>
<dbReference type="Proteomes" id="UP000001072">
    <property type="component" value="Unassembled WGS sequence"/>
</dbReference>
<dbReference type="AlphaFoldDB" id="F4R7N2"/>
<dbReference type="EMBL" id="GL883092">
    <property type="protein sequence ID" value="EGG11346.1"/>
    <property type="molecule type" value="Genomic_DNA"/>
</dbReference>
<dbReference type="VEuPathDB" id="FungiDB:MELLADRAFT_102242"/>
<dbReference type="GeneID" id="18921609"/>
<sequence>MSTSNQTTSHKKRKTNEEPSPEILPTGTTVRSIAAATSVEKTKTKETTEPNSNPSPLSRPTFDFTTLPSSAIHRYLLYHQLISPNSLNYDHALFPTRPITLPIKQEANTIVSSKSSHKPSHHKPLGPMTLTTLGPTGSLSFLSIPPNPAPSLKELRSLTAFDDAEGVLGDRLSNLARTHWDHQNSSLSLSREQEILASFVYSIKTRGKALRPSDR</sequence>
<organism evidence="3">
    <name type="scientific">Melampsora larici-populina (strain 98AG31 / pathotype 3-4-7)</name>
    <name type="common">Poplar leaf rust fungus</name>
    <dbReference type="NCBI Taxonomy" id="747676"/>
    <lineage>
        <taxon>Eukaryota</taxon>
        <taxon>Fungi</taxon>
        <taxon>Dikarya</taxon>
        <taxon>Basidiomycota</taxon>
        <taxon>Pucciniomycotina</taxon>
        <taxon>Pucciniomycetes</taxon>
        <taxon>Pucciniales</taxon>
        <taxon>Melampsoraceae</taxon>
        <taxon>Melampsora</taxon>
    </lineage>
</organism>
<dbReference type="OrthoDB" id="2504762at2759"/>
<evidence type="ECO:0000313" key="3">
    <source>
        <dbReference type="Proteomes" id="UP000001072"/>
    </source>
</evidence>
<reference evidence="3" key="1">
    <citation type="journal article" date="2011" name="Proc. Natl. Acad. Sci. U.S.A.">
        <title>Obligate biotrophy features unraveled by the genomic analysis of rust fungi.</title>
        <authorList>
            <person name="Duplessis S."/>
            <person name="Cuomo C.A."/>
            <person name="Lin Y.-C."/>
            <person name="Aerts A."/>
            <person name="Tisserant E."/>
            <person name="Veneault-Fourrey C."/>
            <person name="Joly D.L."/>
            <person name="Hacquard S."/>
            <person name="Amselem J."/>
            <person name="Cantarel B.L."/>
            <person name="Chiu R."/>
            <person name="Coutinho P.M."/>
            <person name="Feau N."/>
            <person name="Field M."/>
            <person name="Frey P."/>
            <person name="Gelhaye E."/>
            <person name="Goldberg J."/>
            <person name="Grabherr M.G."/>
            <person name="Kodira C.D."/>
            <person name="Kohler A."/>
            <person name="Kuees U."/>
            <person name="Lindquist E.A."/>
            <person name="Lucas S.M."/>
            <person name="Mago R."/>
            <person name="Mauceli E."/>
            <person name="Morin E."/>
            <person name="Murat C."/>
            <person name="Pangilinan J.L."/>
            <person name="Park R."/>
            <person name="Pearson M."/>
            <person name="Quesneville H."/>
            <person name="Rouhier N."/>
            <person name="Sakthikumar S."/>
            <person name="Salamov A.A."/>
            <person name="Schmutz J."/>
            <person name="Selles B."/>
            <person name="Shapiro H."/>
            <person name="Tanguay P."/>
            <person name="Tuskan G.A."/>
            <person name="Henrissat B."/>
            <person name="Van de Peer Y."/>
            <person name="Rouze P."/>
            <person name="Ellis J.G."/>
            <person name="Dodds P.N."/>
            <person name="Schein J.E."/>
            <person name="Zhong S."/>
            <person name="Hamelin R.C."/>
            <person name="Grigoriev I.V."/>
            <person name="Szabo L.J."/>
            <person name="Martin F."/>
        </authorList>
    </citation>
    <scope>NUCLEOTIDE SEQUENCE [LARGE SCALE GENOMIC DNA]</scope>
    <source>
        <strain evidence="3">98AG31 / pathotype 3-4-7</strain>
    </source>
</reference>
<dbReference type="RefSeq" id="XP_007404981.1">
    <property type="nucleotide sequence ID" value="XM_007404919.1"/>
</dbReference>
<feature type="compositionally biased region" description="Polar residues" evidence="1">
    <location>
        <begin position="50"/>
        <end position="61"/>
    </location>
</feature>
<proteinExistence type="predicted"/>
<dbReference type="HOGENOM" id="CLU_1283491_0_0_1"/>
<gene>
    <name evidence="2" type="ORF">MELLADRAFT_102242</name>
</gene>
<protein>
    <submittedName>
        <fullName evidence="2">Uncharacterized protein</fullName>
    </submittedName>
</protein>
<name>F4R7N2_MELLP</name>